<protein>
    <recommendedName>
        <fullName evidence="4">COX assembly mitochondrial protein</fullName>
    </recommendedName>
</protein>
<sequence length="80" mass="8861">MHPHLDNVDNAGCAEVMAAFEECHAKGFIWKSMGMCNGAKTALNTCLKAERAKRVVANRSNAQDKNGKIRALWKEIDEQS</sequence>
<proteinExistence type="inferred from homology"/>
<dbReference type="InterPro" id="IPR013892">
    <property type="entry name" value="Cyt_c_biogenesis_Cmc1-like"/>
</dbReference>
<dbReference type="Pfam" id="PF08583">
    <property type="entry name" value="Cmc1"/>
    <property type="match status" value="1"/>
</dbReference>
<dbReference type="RefSeq" id="XP_014174832.1">
    <property type="nucleotide sequence ID" value="XM_014319357.1"/>
</dbReference>
<keyword evidence="3" id="KW-1015">Disulfide bond</keyword>
<comment type="function">
    <text evidence="4">Required for mitochondrial cytochrome c oxidase (COX) assembly and respiration.</text>
</comment>
<keyword evidence="4" id="KW-0143">Chaperone</keyword>
<dbReference type="eggNOG" id="ENOG502SBZE">
    <property type="taxonomic scope" value="Eukaryota"/>
</dbReference>
<evidence type="ECO:0000313" key="6">
    <source>
        <dbReference type="Proteomes" id="UP000007796"/>
    </source>
</evidence>
<accession>F0X9D9</accession>
<comment type="similarity">
    <text evidence="1 4">Belongs to the CMC family.</text>
</comment>
<dbReference type="Proteomes" id="UP000007796">
    <property type="component" value="Unassembled WGS sequence"/>
</dbReference>
<dbReference type="GO" id="GO:0005743">
    <property type="term" value="C:mitochondrial inner membrane"/>
    <property type="evidence" value="ECO:0007669"/>
    <property type="project" value="UniProtKB-SubCell"/>
</dbReference>
<dbReference type="OrthoDB" id="532630at2759"/>
<keyword evidence="6" id="KW-1185">Reference proteome</keyword>
<dbReference type="AlphaFoldDB" id="F0X9D9"/>
<keyword evidence="4" id="KW-0472">Membrane</keyword>
<evidence type="ECO:0000313" key="5">
    <source>
        <dbReference type="EMBL" id="EFX05350.1"/>
    </source>
</evidence>
<dbReference type="PANTHER" id="PTHR22977">
    <property type="entry name" value="COX ASSEMBLY MITOCHONDRIAL PROTEIN"/>
    <property type="match status" value="1"/>
</dbReference>
<dbReference type="PANTHER" id="PTHR22977:SF1">
    <property type="entry name" value="COX ASSEMBLY MITOCHONDRIAL PROTEIN 2 HOMOLOG"/>
    <property type="match status" value="1"/>
</dbReference>
<gene>
    <name evidence="5" type="ORF">CMQ_3419</name>
</gene>
<dbReference type="GeneID" id="25976517"/>
<keyword evidence="2 4" id="KW-0496">Mitochondrion</keyword>
<dbReference type="STRING" id="655863.F0X9D9"/>
<dbReference type="InParanoid" id="F0X9D9"/>
<organism evidence="6">
    <name type="scientific">Grosmannia clavigera (strain kw1407 / UAMH 11150)</name>
    <name type="common">Blue stain fungus</name>
    <name type="synonym">Graphiocladiella clavigera</name>
    <dbReference type="NCBI Taxonomy" id="655863"/>
    <lineage>
        <taxon>Eukaryota</taxon>
        <taxon>Fungi</taxon>
        <taxon>Dikarya</taxon>
        <taxon>Ascomycota</taxon>
        <taxon>Pezizomycotina</taxon>
        <taxon>Sordariomycetes</taxon>
        <taxon>Sordariomycetidae</taxon>
        <taxon>Ophiostomatales</taxon>
        <taxon>Ophiostomataceae</taxon>
        <taxon>Leptographium</taxon>
    </lineage>
</organism>
<comment type="subcellular location">
    <subcellularLocation>
        <location evidence="4">Mitochondrion inner membrane</location>
    </subcellularLocation>
</comment>
<evidence type="ECO:0000256" key="1">
    <source>
        <dbReference type="ARBA" id="ARBA00007347"/>
    </source>
</evidence>
<evidence type="ECO:0000256" key="4">
    <source>
        <dbReference type="RuleBase" id="RU364104"/>
    </source>
</evidence>
<evidence type="ECO:0000256" key="3">
    <source>
        <dbReference type="ARBA" id="ARBA00023157"/>
    </source>
</evidence>
<evidence type="ECO:0000256" key="2">
    <source>
        <dbReference type="ARBA" id="ARBA00023128"/>
    </source>
</evidence>
<name>F0X9D9_GROCL</name>
<dbReference type="FunCoup" id="F0X9D9">
    <property type="interactions" value="54"/>
</dbReference>
<dbReference type="HOGENOM" id="CLU_169286_3_0_1"/>
<keyword evidence="4" id="KW-0999">Mitochondrion inner membrane</keyword>
<dbReference type="EMBL" id="GL629735">
    <property type="protein sequence ID" value="EFX05350.1"/>
    <property type="molecule type" value="Genomic_DNA"/>
</dbReference>
<reference evidence="5 6" key="1">
    <citation type="journal article" date="2011" name="Proc. Natl. Acad. Sci. U.S.A.">
        <title>Genome and transcriptome analyses of the mountain pine beetle-fungal symbiont Grosmannia clavigera, a lodgepole pine pathogen.</title>
        <authorList>
            <person name="DiGuistini S."/>
            <person name="Wang Y."/>
            <person name="Liao N.Y."/>
            <person name="Taylor G."/>
            <person name="Tanguay P."/>
            <person name="Feau N."/>
            <person name="Henrissat B."/>
            <person name="Chan S.K."/>
            <person name="Hesse-Orce U."/>
            <person name="Alamouti S.M."/>
            <person name="Tsui C.K.M."/>
            <person name="Docking R.T."/>
            <person name="Levasseur A."/>
            <person name="Haridas S."/>
            <person name="Robertson G."/>
            <person name="Birol I."/>
            <person name="Holt R.A."/>
            <person name="Marra M.A."/>
            <person name="Hamelin R.C."/>
            <person name="Hirst M."/>
            <person name="Jones S.J.M."/>
            <person name="Bohlmann J."/>
            <person name="Breuil C."/>
        </authorList>
    </citation>
    <scope>NUCLEOTIDE SEQUENCE [LARGE SCALE GENOMIC DNA]</scope>
    <source>
        <strain evidence="6">kw1407 / UAMH 11150</strain>
    </source>
</reference>